<organism evidence="1 2">
    <name type="scientific">Spirosoma profusum</name>
    <dbReference type="NCBI Taxonomy" id="2771354"/>
    <lineage>
        <taxon>Bacteria</taxon>
        <taxon>Pseudomonadati</taxon>
        <taxon>Bacteroidota</taxon>
        <taxon>Cytophagia</taxon>
        <taxon>Cytophagales</taxon>
        <taxon>Cytophagaceae</taxon>
        <taxon>Spirosoma</taxon>
    </lineage>
</organism>
<proteinExistence type="predicted"/>
<dbReference type="Proteomes" id="UP000598820">
    <property type="component" value="Unassembled WGS sequence"/>
</dbReference>
<evidence type="ECO:0000313" key="1">
    <source>
        <dbReference type="EMBL" id="MBD2702636.1"/>
    </source>
</evidence>
<name>A0A926Y445_9BACT</name>
<dbReference type="RefSeq" id="WP_190888488.1">
    <property type="nucleotide sequence ID" value="NZ_JACWZY010000016.1"/>
</dbReference>
<sequence>MCKLRPTKHPNLESVFEVRTYSIDLFCGNCKTAGKMAVSGPTVAGKTPHTCTRCGRTDEIAGDPYPRTATRKFRAAPIGQGVNDIPGI</sequence>
<comment type="caution">
    <text evidence="1">The sequence shown here is derived from an EMBL/GenBank/DDBJ whole genome shotgun (WGS) entry which is preliminary data.</text>
</comment>
<accession>A0A926Y445</accession>
<dbReference type="AlphaFoldDB" id="A0A926Y445"/>
<gene>
    <name evidence="1" type="ORF">IC229_18460</name>
</gene>
<reference evidence="1" key="1">
    <citation type="submission" date="2020-09" db="EMBL/GenBank/DDBJ databases">
        <authorList>
            <person name="Kim M.K."/>
        </authorList>
    </citation>
    <scope>NUCLEOTIDE SEQUENCE</scope>
    <source>
        <strain evidence="1">BT702</strain>
    </source>
</reference>
<keyword evidence="2" id="KW-1185">Reference proteome</keyword>
<dbReference type="EMBL" id="JACWZY010000016">
    <property type="protein sequence ID" value="MBD2702636.1"/>
    <property type="molecule type" value="Genomic_DNA"/>
</dbReference>
<evidence type="ECO:0000313" key="2">
    <source>
        <dbReference type="Proteomes" id="UP000598820"/>
    </source>
</evidence>
<protein>
    <submittedName>
        <fullName evidence="1">Uncharacterized protein</fullName>
    </submittedName>
</protein>